<sequence>MGACVGRDKTPKEVLQEKVDTLQADVITESVKHDADDPAIWINPQDASKSLIIGTDKDEDGGLYMFDLNGKIVGSFTGISRPNNVDVAYGLKLKGRPTDIAVTTERLTNRLRIFSLPDLKPVDQGGFEVFTGEAERAPMGIAIYTRPADHAIFAIVSRKSGPNEGYLWQYRLRDNGNGEVGGELVRKFGKYSGKKEIESIAVDNEWGFVYYSDEQTGVRKYLADPDVHNDKELALFGDKGFSEDNEGIAIYKTGEKSGYILVSNQGSHTLMVYPRKGGVGDGHEHPLLAEIPVSAQETDGIDATAVRLGSKFPEGMVVSMSTDKTFHLFDWRKIKERIRK</sequence>
<proteinExistence type="predicted"/>
<dbReference type="Gene3D" id="2.120.10.30">
    <property type="entry name" value="TolB, C-terminal domain"/>
    <property type="match status" value="1"/>
</dbReference>
<protein>
    <submittedName>
        <fullName evidence="2">Phytase</fullName>
    </submittedName>
</protein>
<dbReference type="EMBL" id="BAABIQ010000032">
    <property type="protein sequence ID" value="GAA4792290.1"/>
    <property type="molecule type" value="Genomic_DNA"/>
</dbReference>
<comment type="caution">
    <text evidence="2">The sequence shown here is derived from an EMBL/GenBank/DDBJ whole genome shotgun (WGS) entry which is preliminary data.</text>
</comment>
<dbReference type="Proteomes" id="UP001501411">
    <property type="component" value="Unassembled WGS sequence"/>
</dbReference>
<evidence type="ECO:0000313" key="2">
    <source>
        <dbReference type="EMBL" id="GAA4792290.1"/>
    </source>
</evidence>
<gene>
    <name evidence="2" type="ORF">GCM10023231_20380</name>
</gene>
<dbReference type="Pfam" id="PF02333">
    <property type="entry name" value="Phytase"/>
    <property type="match status" value="1"/>
</dbReference>
<dbReference type="PROSITE" id="PS51662">
    <property type="entry name" value="BP_PHYTASE"/>
    <property type="match status" value="1"/>
</dbReference>
<name>A0ABP9B9T3_9SPHI</name>
<evidence type="ECO:0000259" key="1">
    <source>
        <dbReference type="PROSITE" id="PS51662"/>
    </source>
</evidence>
<evidence type="ECO:0000313" key="3">
    <source>
        <dbReference type="Proteomes" id="UP001501411"/>
    </source>
</evidence>
<dbReference type="SUPFAM" id="SSF50956">
    <property type="entry name" value="Thermostable phytase (3-phytase)"/>
    <property type="match status" value="1"/>
</dbReference>
<feature type="domain" description="BPP" evidence="1">
    <location>
        <begin position="12"/>
        <end position="338"/>
    </location>
</feature>
<accession>A0ABP9B9T3</accession>
<reference evidence="3" key="1">
    <citation type="journal article" date="2019" name="Int. J. Syst. Evol. Microbiol.">
        <title>The Global Catalogue of Microorganisms (GCM) 10K type strain sequencing project: providing services to taxonomists for standard genome sequencing and annotation.</title>
        <authorList>
            <consortium name="The Broad Institute Genomics Platform"/>
            <consortium name="The Broad Institute Genome Sequencing Center for Infectious Disease"/>
            <person name="Wu L."/>
            <person name="Ma J."/>
        </authorList>
    </citation>
    <scope>NUCLEOTIDE SEQUENCE [LARGE SCALE GENOMIC DNA]</scope>
    <source>
        <strain evidence="3">JCM 18200</strain>
    </source>
</reference>
<organism evidence="2 3">
    <name type="scientific">Olivibacter ginsenosidimutans</name>
    <dbReference type="NCBI Taxonomy" id="1176537"/>
    <lineage>
        <taxon>Bacteria</taxon>
        <taxon>Pseudomonadati</taxon>
        <taxon>Bacteroidota</taxon>
        <taxon>Sphingobacteriia</taxon>
        <taxon>Sphingobacteriales</taxon>
        <taxon>Sphingobacteriaceae</taxon>
        <taxon>Olivibacter</taxon>
    </lineage>
</organism>
<keyword evidence="3" id="KW-1185">Reference proteome</keyword>
<dbReference type="InterPro" id="IPR003431">
    <property type="entry name" value="B-propeller_Phytase"/>
</dbReference>
<dbReference type="InterPro" id="IPR011042">
    <property type="entry name" value="6-blade_b-propeller_TolB-like"/>
</dbReference>